<dbReference type="Pfam" id="PF14977">
    <property type="entry name" value="FAM194"/>
    <property type="match status" value="1"/>
</dbReference>
<feature type="compositionally biased region" description="Basic and acidic residues" evidence="1">
    <location>
        <begin position="79"/>
        <end position="94"/>
    </location>
</feature>
<reference evidence="3" key="1">
    <citation type="journal article" date="2023" name="Mol. Biol. Evol.">
        <title>Third-Generation Sequencing Reveals the Adaptive Role of the Epigenome in Three Deep-Sea Polychaetes.</title>
        <authorList>
            <person name="Perez M."/>
            <person name="Aroh O."/>
            <person name="Sun Y."/>
            <person name="Lan Y."/>
            <person name="Juniper S.K."/>
            <person name="Young C.R."/>
            <person name="Angers B."/>
            <person name="Qian P.Y."/>
        </authorList>
    </citation>
    <scope>NUCLEOTIDE SEQUENCE</scope>
    <source>
        <strain evidence="3">R07B-5</strain>
    </source>
</reference>
<evidence type="ECO:0000256" key="1">
    <source>
        <dbReference type="SAM" id="MobiDB-lite"/>
    </source>
</evidence>
<feature type="region of interest" description="Disordered" evidence="1">
    <location>
        <begin position="57"/>
        <end position="107"/>
    </location>
</feature>
<feature type="domain" description="FAM194 C-terminal" evidence="2">
    <location>
        <begin position="171"/>
        <end position="364"/>
    </location>
</feature>
<comment type="caution">
    <text evidence="3">The sequence shown here is derived from an EMBL/GenBank/DDBJ whole genome shotgun (WGS) entry which is preliminary data.</text>
</comment>
<protein>
    <recommendedName>
        <fullName evidence="2">FAM194 C-terminal domain-containing protein</fullName>
    </recommendedName>
</protein>
<dbReference type="EMBL" id="JAODUO010000110">
    <property type="protein sequence ID" value="KAK2189262.1"/>
    <property type="molecule type" value="Genomic_DNA"/>
</dbReference>
<proteinExistence type="predicted"/>
<dbReference type="Proteomes" id="UP001209878">
    <property type="component" value="Unassembled WGS sequence"/>
</dbReference>
<dbReference type="AlphaFoldDB" id="A0AAD9P6X3"/>
<evidence type="ECO:0000313" key="3">
    <source>
        <dbReference type="EMBL" id="KAK2189262.1"/>
    </source>
</evidence>
<dbReference type="PANTHER" id="PTHR23093">
    <property type="entry name" value="SIMILAR TO CHROMOSOME 3 OPEN READING FRAME 20"/>
    <property type="match status" value="1"/>
</dbReference>
<gene>
    <name evidence="3" type="ORF">NP493_111g00000</name>
</gene>
<organism evidence="3 4">
    <name type="scientific">Ridgeia piscesae</name>
    <name type="common">Tubeworm</name>
    <dbReference type="NCBI Taxonomy" id="27915"/>
    <lineage>
        <taxon>Eukaryota</taxon>
        <taxon>Metazoa</taxon>
        <taxon>Spiralia</taxon>
        <taxon>Lophotrochozoa</taxon>
        <taxon>Annelida</taxon>
        <taxon>Polychaeta</taxon>
        <taxon>Sedentaria</taxon>
        <taxon>Canalipalpata</taxon>
        <taxon>Sabellida</taxon>
        <taxon>Siboglinidae</taxon>
        <taxon>Ridgeia</taxon>
    </lineage>
</organism>
<keyword evidence="4" id="KW-1185">Reference proteome</keyword>
<dbReference type="InterPro" id="IPR029281">
    <property type="entry name" value="FAM194_C"/>
</dbReference>
<accession>A0AAD9P6X3</accession>
<dbReference type="PANTHER" id="PTHR23093:SF18">
    <property type="entry name" value="GLUTAMATE RICH 6"/>
    <property type="match status" value="1"/>
</dbReference>
<evidence type="ECO:0000259" key="2">
    <source>
        <dbReference type="Pfam" id="PF14977"/>
    </source>
</evidence>
<sequence>MTTEAGSDVKCEFCGNEIRSFPTLDAQKELPPDLIYCCERYKELIYALINHPAAQKPKSEGKISIAPHPPYGSKQARKVAKERAAQRLRERELARQQASFSSGPAPTGGGGLSSFYQFARQMKTINYMLSSQRCMDEGWTIRPPSPVLEEEPNMDIFEPVLPEDGESKERSLVQKFYPNGCVFLIHFPDGTGTVLYPSGKPAITISMQTGVYTYIAQGEDGAIMAVFQTTGQATSYYANDNIRIFIDSIGGLELDIHGSRKRRWTWKEQIEHVHAPPIQPIMFALTRHLAVRIISQEHITLTFSYGINACRFQVGSKLKMVAPELFSPPPVDESELFRNEMKLKVNLVFDRLSNLLRFPNSPKLNVLPMPDHLSSRKEKIEKLKELQQSKDKTDKKRLQIVVN</sequence>
<name>A0AAD9P6X3_RIDPI</name>
<evidence type="ECO:0000313" key="4">
    <source>
        <dbReference type="Proteomes" id="UP001209878"/>
    </source>
</evidence>